<organism evidence="9 10">
    <name type="scientific">Anthostomella pinea</name>
    <dbReference type="NCBI Taxonomy" id="933095"/>
    <lineage>
        <taxon>Eukaryota</taxon>
        <taxon>Fungi</taxon>
        <taxon>Dikarya</taxon>
        <taxon>Ascomycota</taxon>
        <taxon>Pezizomycotina</taxon>
        <taxon>Sordariomycetes</taxon>
        <taxon>Xylariomycetidae</taxon>
        <taxon>Xylariales</taxon>
        <taxon>Xylariaceae</taxon>
        <taxon>Anthostomella</taxon>
    </lineage>
</organism>
<dbReference type="Proteomes" id="UP001295740">
    <property type="component" value="Unassembled WGS sequence"/>
</dbReference>
<feature type="compositionally biased region" description="Polar residues" evidence="7">
    <location>
        <begin position="1242"/>
        <end position="1258"/>
    </location>
</feature>
<keyword evidence="10" id="KW-1185">Reference proteome</keyword>
<keyword evidence="6" id="KW-0131">Cell cycle</keyword>
<feature type="compositionally biased region" description="Polar residues" evidence="7">
    <location>
        <begin position="50"/>
        <end position="66"/>
    </location>
</feature>
<feature type="region of interest" description="Disordered" evidence="7">
    <location>
        <begin position="1320"/>
        <end position="1473"/>
    </location>
</feature>
<feature type="compositionally biased region" description="Basic and acidic residues" evidence="7">
    <location>
        <begin position="80"/>
        <end position="94"/>
    </location>
</feature>
<dbReference type="GO" id="GO:0000723">
    <property type="term" value="P:telomere maintenance"/>
    <property type="evidence" value="ECO:0007669"/>
    <property type="project" value="TreeGrafter"/>
</dbReference>
<sequence>MVPQVVVEQSRGLEALPTRPPTPPREKQSELDSKHLRARHPLHARISLHTPPNYSPDSAGSTNPSSRRTRKKVEFTVQAEYREPPTYAHKENAHKQSTPASAPSSTGSSRPIRSILKPSTSLNPSNPLNPSAGNDDTNRHTSLATMLESTIKQLAGADRDCKVDAYTMLVRALKTSNNLPDRIALQDKMTLFMQFIQRDITMKGTNGTIDSSLVNHALTLLSTFLHFPGIASTLSADFGVFIIDHCIRSFEDRSIPKDVVRHLMQVVAFQDFAPKVMTTDRVGRLVASLHNIEEHLKGKSIIMSRIMIYRRLIKQSKMHMVAHSDWLLDLFTDMLSSMKEIRAAAIALGLEASFTVGKEKQLSRRVMEILQMAVDETKYIEYYVKELKTMTKDKNDSAAVPQIWSVILLLLRYPVERWEFFGLWLDIIQRCFNSSDFYTKLEANFAWNRLVYVLQLHETSFSKTIGTVCQPFMSQLKRKGSGKQLEELRKIVIGSVCNLYYYAFKPNSSTAQMDSYWDVCARPLLRILVSPEPDAKNTEKHTATSQGYLTQATLILTGLLNSSAPRLWKEDRIAETTLVRPEDLPALDPKWVRRNSPRVFSIVEPILRQTFLDFSDEESDTCKLWRSLVGAVATAASKEVKVSTDTASFLGHALGLLLKIWPTGLSEASDEVDRQQIFLHATEKYLATMIDSLGLLPFTERQLLMNTKQMAFVPVATPSHRSGKGQQGSARAPLHHLFSILSTLPRGISDDEGLSNLIRVTFQPFMLSRSPRARRDLGQELTQTLPADEPHPYGPWVFLSEMISTSLESSQSSYLTTDSGSQPPVGHEYREIVKHLERGIKCTPNLPWDQWLSLFQMLSTRATEEAGEAGYSIAVVEPLAKIVLESFPADDTPVPFNTLKSGIELLSAAKQPRDRQALDAARRRLWGTSVAGSRSPSIDPFDNLYRLTNRLLETSYVQLDRANHAEVVVPLLTEVTGFLVRCSQVLVFKSLVQIQHGLGLWIQDADGRYSSKQCPEVFEAVKNLWDRICGLFVDAALENFELDAIELLLCSAFKSKHRHTVNTVIALWNRAFEHVDEVQYPESLKAVLLSLLPYADIALPGLDVSSYESGGQEPSFIESQDDLGIFNLSSSKKSRRTTPQPSSSRRSGTPASVQPSLPLTRRSRTPNPSRPKSARRSATPRLRHDDSQIQFAPIASSPTKNQVESQVLTERQREVRERQQENSALFPGIRCSAEKDKANAHASHSSPRQSKVTPQQEDAATPKAKHGFENYVSSTPTPRRGQASIVDDDHEMTDDISSSPPEPRRNLLAEMKSRARSNSILEGYPITSSPISGSPTSKQQLANRINHPAEHNDAEAQDITMEQAPSEGAFLPTNKGTEDEPQSSLANPEIVLAQHEPVITKEPTTSPQSGRQPKTQDTPKSDSEVFVDAPTSPIPRTPRVLRNKAAKASNAGQTVAITPQAKDRSFEISDGEERSMARLVVELDSRKCSPLPRYDTASPEKPRVEGAQTLECITVSTQDEERGSSPGMTSSSAEVDDSQSSVRKSRKKRKRSSEKKQDSASKKRRHGKYAAAEDVDAMADSQATTAKGDKPSQMTEGMSVEMDRAMEEMDGPDKATPSKHPRPLPDQRPGLEEVVAPEPSHMDEDSDTDGDTAAVNLQLITEASQQSEAELATKEVVDTALSPSATGAAASGEVVDEDEDEHMEGMVETVPTMAPGEAEGEATAPPPVKSAMETILGSLRNGLEGLRTAELSREQVYKIEDMFMDIKRELYQAEARGRE</sequence>
<feature type="compositionally biased region" description="Polar residues" evidence="7">
    <location>
        <begin position="1658"/>
        <end position="1668"/>
    </location>
</feature>
<evidence type="ECO:0000256" key="3">
    <source>
        <dbReference type="ARBA" id="ARBA00022454"/>
    </source>
</evidence>
<evidence type="ECO:0000256" key="7">
    <source>
        <dbReference type="SAM" id="MobiDB-lite"/>
    </source>
</evidence>
<keyword evidence="5" id="KW-0539">Nucleus</keyword>
<protein>
    <submittedName>
        <fullName evidence="9">Uu.00g033300.m01.CDS01</fullName>
    </submittedName>
</protein>
<feature type="compositionally biased region" description="Low complexity" evidence="7">
    <location>
        <begin position="1157"/>
        <end position="1171"/>
    </location>
</feature>
<dbReference type="PANTHER" id="PTHR22928:SF3">
    <property type="entry name" value="TELOMERE-ASSOCIATED PROTEIN RIF1"/>
    <property type="match status" value="1"/>
</dbReference>
<dbReference type="InterPro" id="IPR016024">
    <property type="entry name" value="ARM-type_fold"/>
</dbReference>
<name>A0AAI8YD93_9PEZI</name>
<feature type="region of interest" description="Disordered" evidence="7">
    <location>
        <begin position="1487"/>
        <end position="1703"/>
    </location>
</feature>
<evidence type="ECO:0000259" key="8">
    <source>
        <dbReference type="Pfam" id="PF12231"/>
    </source>
</evidence>
<reference evidence="9" key="1">
    <citation type="submission" date="2023-10" db="EMBL/GenBank/DDBJ databases">
        <authorList>
            <person name="Hackl T."/>
        </authorList>
    </citation>
    <scope>NUCLEOTIDE SEQUENCE</scope>
</reference>
<dbReference type="PANTHER" id="PTHR22928">
    <property type="entry name" value="TELOMERE-ASSOCIATED PROTEIN RIF1"/>
    <property type="match status" value="1"/>
</dbReference>
<evidence type="ECO:0000256" key="2">
    <source>
        <dbReference type="ARBA" id="ARBA00004574"/>
    </source>
</evidence>
<feature type="compositionally biased region" description="Polar residues" evidence="7">
    <location>
        <begin position="1196"/>
        <end position="1209"/>
    </location>
</feature>
<dbReference type="EMBL" id="CAUWAG010000003">
    <property type="protein sequence ID" value="CAJ2500477.1"/>
    <property type="molecule type" value="Genomic_DNA"/>
</dbReference>
<feature type="compositionally biased region" description="Low complexity" evidence="7">
    <location>
        <begin position="97"/>
        <end position="109"/>
    </location>
</feature>
<feature type="compositionally biased region" description="Basic and acidic residues" evidence="7">
    <location>
        <begin position="24"/>
        <end position="35"/>
    </location>
</feature>
<accession>A0AAI8YD93</accession>
<dbReference type="InterPro" id="IPR022031">
    <property type="entry name" value="Rif1_N"/>
</dbReference>
<evidence type="ECO:0000256" key="4">
    <source>
        <dbReference type="ARBA" id="ARBA00022895"/>
    </source>
</evidence>
<feature type="compositionally biased region" description="Basic and acidic residues" evidence="7">
    <location>
        <begin position="1461"/>
        <end position="1473"/>
    </location>
</feature>
<evidence type="ECO:0000256" key="1">
    <source>
        <dbReference type="ARBA" id="ARBA00004123"/>
    </source>
</evidence>
<feature type="compositionally biased region" description="Basic residues" evidence="7">
    <location>
        <begin position="1543"/>
        <end position="1553"/>
    </location>
</feature>
<keyword evidence="4" id="KW-0779">Telomere</keyword>
<feature type="region of interest" description="Disordered" evidence="7">
    <location>
        <begin position="1128"/>
        <end position="1305"/>
    </location>
</feature>
<evidence type="ECO:0000256" key="6">
    <source>
        <dbReference type="ARBA" id="ARBA00023306"/>
    </source>
</evidence>
<evidence type="ECO:0000256" key="5">
    <source>
        <dbReference type="ARBA" id="ARBA00023242"/>
    </source>
</evidence>
<feature type="region of interest" description="Disordered" evidence="7">
    <location>
        <begin position="1"/>
        <end position="139"/>
    </location>
</feature>
<evidence type="ECO:0000313" key="9">
    <source>
        <dbReference type="EMBL" id="CAJ2500477.1"/>
    </source>
</evidence>
<feature type="compositionally biased region" description="Low complexity" evidence="7">
    <location>
        <begin position="1530"/>
        <end position="1542"/>
    </location>
</feature>
<feature type="compositionally biased region" description="Basic and acidic residues" evidence="7">
    <location>
        <begin position="1601"/>
        <end position="1613"/>
    </location>
</feature>
<dbReference type="Pfam" id="PF12231">
    <property type="entry name" value="Rif1_N"/>
    <property type="match status" value="1"/>
</dbReference>
<gene>
    <name evidence="9" type="ORF">KHLLAP_LOCUS945</name>
</gene>
<proteinExistence type="predicted"/>
<feature type="compositionally biased region" description="Low complexity" evidence="7">
    <location>
        <begin position="1137"/>
        <end position="1150"/>
    </location>
</feature>
<feature type="compositionally biased region" description="Basic and acidic residues" evidence="7">
    <location>
        <begin position="1210"/>
        <end position="1220"/>
    </location>
</feature>
<feature type="compositionally biased region" description="Polar residues" evidence="7">
    <location>
        <begin position="117"/>
        <end position="139"/>
    </location>
</feature>
<comment type="subcellular location">
    <subcellularLocation>
        <location evidence="2">Chromosome</location>
        <location evidence="2">Telomere</location>
    </subcellularLocation>
    <subcellularLocation>
        <location evidence="1">Nucleus</location>
    </subcellularLocation>
</comment>
<comment type="caution">
    <text evidence="9">The sequence shown here is derived from an EMBL/GenBank/DDBJ whole genome shotgun (WGS) entry which is preliminary data.</text>
</comment>
<feature type="domain" description="Telomere-associated protein Rif1 N-terminal" evidence="8">
    <location>
        <begin position="154"/>
        <end position="520"/>
    </location>
</feature>
<dbReference type="SUPFAM" id="SSF48371">
    <property type="entry name" value="ARM repeat"/>
    <property type="match status" value="1"/>
</dbReference>
<feature type="compositionally biased region" description="Polar residues" evidence="7">
    <location>
        <begin position="1402"/>
        <end position="1416"/>
    </location>
</feature>
<feature type="compositionally biased region" description="Low complexity" evidence="7">
    <location>
        <begin position="1325"/>
        <end position="1337"/>
    </location>
</feature>
<keyword evidence="3" id="KW-0158">Chromosome</keyword>
<dbReference type="GO" id="GO:0140445">
    <property type="term" value="C:chromosome, telomeric repeat region"/>
    <property type="evidence" value="ECO:0007669"/>
    <property type="project" value="TreeGrafter"/>
</dbReference>
<evidence type="ECO:0000313" key="10">
    <source>
        <dbReference type="Proteomes" id="UP001295740"/>
    </source>
</evidence>
<dbReference type="GO" id="GO:0005634">
    <property type="term" value="C:nucleus"/>
    <property type="evidence" value="ECO:0007669"/>
    <property type="project" value="UniProtKB-SubCell"/>
</dbReference>